<dbReference type="GO" id="GO:0000794">
    <property type="term" value="C:condensed nuclear chromosome"/>
    <property type="evidence" value="ECO:0000318"/>
    <property type="project" value="GO_Central"/>
</dbReference>
<dbReference type="Gene3D" id="1.10.10.10">
    <property type="entry name" value="Winged helix-like DNA-binding domain superfamily/Winged helix DNA-binding domain"/>
    <property type="match status" value="1"/>
</dbReference>
<evidence type="ECO:0000259" key="10">
    <source>
        <dbReference type="Pfam" id="PF18517"/>
    </source>
</evidence>
<dbReference type="STRING" id="6669.E9FTT0"/>
<comment type="subcellular location">
    <subcellularLocation>
        <location evidence="1">Nucleus</location>
    </subcellularLocation>
</comment>
<dbReference type="GO" id="GO:0003690">
    <property type="term" value="F:double-stranded DNA binding"/>
    <property type="evidence" value="ECO:0000318"/>
    <property type="project" value="GO_Central"/>
</dbReference>
<evidence type="ECO:0000313" key="11">
    <source>
        <dbReference type="EMBL" id="EFX89589.1"/>
    </source>
</evidence>
<keyword evidence="6" id="KW-0539">Nucleus</keyword>
<gene>
    <name evidence="11" type="ORF">DAPPUDRAFT_190785</name>
</gene>
<evidence type="ECO:0000313" key="12">
    <source>
        <dbReference type="Proteomes" id="UP000000305"/>
    </source>
</evidence>
<evidence type="ECO:0000256" key="6">
    <source>
        <dbReference type="ARBA" id="ARBA00023242"/>
    </source>
</evidence>
<keyword evidence="11" id="KW-0647">Proteasome</keyword>
<evidence type="ECO:0000256" key="8">
    <source>
        <dbReference type="SAM" id="Coils"/>
    </source>
</evidence>
<proteinExistence type="inferred from homology"/>
<evidence type="ECO:0000259" key="9">
    <source>
        <dbReference type="Pfam" id="PF07106"/>
    </source>
</evidence>
<dbReference type="PANTHER" id="PTHR15938">
    <property type="entry name" value="TBP-1 INTERACTING PROTEIN"/>
    <property type="match status" value="1"/>
</dbReference>
<evidence type="ECO:0000256" key="2">
    <source>
        <dbReference type="ARBA" id="ARBA00007922"/>
    </source>
</evidence>
<dbReference type="AlphaFoldDB" id="E9FTT0"/>
<dbReference type="GO" id="GO:0007129">
    <property type="term" value="P:homologous chromosome pairing at meiosis"/>
    <property type="evidence" value="ECO:0000318"/>
    <property type="project" value="GO_Central"/>
</dbReference>
<dbReference type="Pfam" id="PF07106">
    <property type="entry name" value="WHD_TBPIP"/>
    <property type="match status" value="1"/>
</dbReference>
<feature type="domain" description="Leucine zipper with capping helix" evidence="10">
    <location>
        <begin position="153"/>
        <end position="203"/>
    </location>
</feature>
<sequence>MAKESKDKTSTAVLQYFIMQNRPFAVNDLLQSAQLKDFGKAAVQKTLDQFVVAGKVMEKTYGKQKVYAINQDLVSSPDDLNITEIDAKISELTRQNAEDEAFIKKAESELKILNSTLSIAEATSQLKMLCKENETMESKLKDLSQNKVKLSAADFKKACVIKEKTASELRKRKRICGDMLDQILESYPKGKKALLEEVGVETD</sequence>
<dbReference type="EMBL" id="GL732524">
    <property type="protein sequence ID" value="EFX89589.1"/>
    <property type="molecule type" value="Genomic_DNA"/>
</dbReference>
<evidence type="ECO:0000256" key="3">
    <source>
        <dbReference type="ARBA" id="ARBA00016093"/>
    </source>
</evidence>
<keyword evidence="7" id="KW-0469">Meiosis</keyword>
<dbReference type="InterPro" id="IPR040661">
    <property type="entry name" value="LZ3wCH"/>
</dbReference>
<keyword evidence="4 8" id="KW-0175">Coiled coil</keyword>
<reference evidence="11 12" key="1">
    <citation type="journal article" date="2011" name="Science">
        <title>The ecoresponsive genome of Daphnia pulex.</title>
        <authorList>
            <person name="Colbourne J.K."/>
            <person name="Pfrender M.E."/>
            <person name="Gilbert D."/>
            <person name="Thomas W.K."/>
            <person name="Tucker A."/>
            <person name="Oakley T.H."/>
            <person name="Tokishita S."/>
            <person name="Aerts A."/>
            <person name="Arnold G.J."/>
            <person name="Basu M.K."/>
            <person name="Bauer D.J."/>
            <person name="Caceres C.E."/>
            <person name="Carmel L."/>
            <person name="Casola C."/>
            <person name="Choi J.H."/>
            <person name="Detter J.C."/>
            <person name="Dong Q."/>
            <person name="Dusheyko S."/>
            <person name="Eads B.D."/>
            <person name="Frohlich T."/>
            <person name="Geiler-Samerotte K.A."/>
            <person name="Gerlach D."/>
            <person name="Hatcher P."/>
            <person name="Jogdeo S."/>
            <person name="Krijgsveld J."/>
            <person name="Kriventseva E.V."/>
            <person name="Kultz D."/>
            <person name="Laforsch C."/>
            <person name="Lindquist E."/>
            <person name="Lopez J."/>
            <person name="Manak J.R."/>
            <person name="Muller J."/>
            <person name="Pangilinan J."/>
            <person name="Patwardhan R.P."/>
            <person name="Pitluck S."/>
            <person name="Pritham E.J."/>
            <person name="Rechtsteiner A."/>
            <person name="Rho M."/>
            <person name="Rogozin I.B."/>
            <person name="Sakarya O."/>
            <person name="Salamov A."/>
            <person name="Schaack S."/>
            <person name="Shapiro H."/>
            <person name="Shiga Y."/>
            <person name="Skalitzky C."/>
            <person name="Smith Z."/>
            <person name="Souvorov A."/>
            <person name="Sung W."/>
            <person name="Tang Z."/>
            <person name="Tsuchiya D."/>
            <person name="Tu H."/>
            <person name="Vos H."/>
            <person name="Wang M."/>
            <person name="Wolf Y.I."/>
            <person name="Yamagata H."/>
            <person name="Yamada T."/>
            <person name="Ye Y."/>
            <person name="Shaw J.R."/>
            <person name="Andrews J."/>
            <person name="Crease T.J."/>
            <person name="Tang H."/>
            <person name="Lucas S.M."/>
            <person name="Robertson H.M."/>
            <person name="Bork P."/>
            <person name="Koonin E.V."/>
            <person name="Zdobnov E.M."/>
            <person name="Grigoriev I.V."/>
            <person name="Lynch M."/>
            <person name="Boore J.L."/>
        </authorList>
    </citation>
    <scope>NUCLEOTIDE SEQUENCE [LARGE SCALE GENOMIC DNA]</scope>
</reference>
<dbReference type="GO" id="GO:0010774">
    <property type="term" value="P:meiotic strand invasion involved in reciprocal meiotic recombination"/>
    <property type="evidence" value="ECO:0000318"/>
    <property type="project" value="GO_Central"/>
</dbReference>
<dbReference type="InParanoid" id="E9FTT0"/>
<dbReference type="GO" id="GO:0120231">
    <property type="term" value="C:DNA recombinase auxiliary factor complex"/>
    <property type="evidence" value="ECO:0000318"/>
    <property type="project" value="GO_Central"/>
</dbReference>
<protein>
    <recommendedName>
        <fullName evidence="3">Homologous-pairing protein 2 homolog</fullName>
    </recommendedName>
</protein>
<dbReference type="PANTHER" id="PTHR15938:SF0">
    <property type="entry name" value="HOMOLOGOUS-PAIRING PROTEIN 2 HOMOLOG"/>
    <property type="match status" value="1"/>
</dbReference>
<dbReference type="InterPro" id="IPR010776">
    <property type="entry name" value="Hop2_WH_dom"/>
</dbReference>
<accession>E9FTT0</accession>
<evidence type="ECO:0000256" key="5">
    <source>
        <dbReference type="ARBA" id="ARBA00023172"/>
    </source>
</evidence>
<dbReference type="eggNOG" id="KOG4603">
    <property type="taxonomic scope" value="Eukaryota"/>
</dbReference>
<evidence type="ECO:0000256" key="4">
    <source>
        <dbReference type="ARBA" id="ARBA00023054"/>
    </source>
</evidence>
<keyword evidence="12" id="KW-1185">Reference proteome</keyword>
<organism evidence="11 12">
    <name type="scientific">Daphnia pulex</name>
    <name type="common">Water flea</name>
    <dbReference type="NCBI Taxonomy" id="6669"/>
    <lineage>
        <taxon>Eukaryota</taxon>
        <taxon>Metazoa</taxon>
        <taxon>Ecdysozoa</taxon>
        <taxon>Arthropoda</taxon>
        <taxon>Crustacea</taxon>
        <taxon>Branchiopoda</taxon>
        <taxon>Diplostraca</taxon>
        <taxon>Cladocera</taxon>
        <taxon>Anomopoda</taxon>
        <taxon>Daphniidae</taxon>
        <taxon>Daphnia</taxon>
    </lineage>
</organism>
<feature type="coiled-coil region" evidence="8">
    <location>
        <begin position="89"/>
        <end position="153"/>
    </location>
</feature>
<dbReference type="GO" id="GO:0000709">
    <property type="term" value="P:meiotic joint molecule formation"/>
    <property type="evidence" value="ECO:0000318"/>
    <property type="project" value="GO_Central"/>
</dbReference>
<evidence type="ECO:0000256" key="7">
    <source>
        <dbReference type="ARBA" id="ARBA00023254"/>
    </source>
</evidence>
<dbReference type="Pfam" id="PF18517">
    <property type="entry name" value="LZ3wCH"/>
    <property type="match status" value="1"/>
</dbReference>
<keyword evidence="5" id="KW-0233">DNA recombination</keyword>
<dbReference type="PhylomeDB" id="E9FTT0"/>
<dbReference type="OrthoDB" id="272266at2759"/>
<feature type="domain" description="Homologous-pairing protein 2 winged helix" evidence="9">
    <location>
        <begin position="10"/>
        <end position="70"/>
    </location>
</feature>
<dbReference type="Proteomes" id="UP000000305">
    <property type="component" value="Unassembled WGS sequence"/>
</dbReference>
<dbReference type="OMA" id="QKYHREW"/>
<comment type="similarity">
    <text evidence="2">Belongs to the HOP2 family.</text>
</comment>
<name>E9FTT0_DAPPU</name>
<dbReference type="InterPro" id="IPR036388">
    <property type="entry name" value="WH-like_DNA-bd_sf"/>
</dbReference>
<dbReference type="HOGENOM" id="CLU_063266_2_1_1"/>
<dbReference type="GO" id="GO:0000502">
    <property type="term" value="C:proteasome complex"/>
    <property type="evidence" value="ECO:0007669"/>
    <property type="project" value="UniProtKB-KW"/>
</dbReference>
<dbReference type="KEGG" id="dpx:DAPPUDRAFT_190785"/>
<dbReference type="GO" id="GO:0120230">
    <property type="term" value="F:recombinase activator activity"/>
    <property type="evidence" value="ECO:0000318"/>
    <property type="project" value="GO_Central"/>
</dbReference>
<evidence type="ECO:0000256" key="1">
    <source>
        <dbReference type="ARBA" id="ARBA00004123"/>
    </source>
</evidence>